<keyword evidence="3" id="KW-1185">Reference proteome</keyword>
<keyword evidence="1" id="KW-1133">Transmembrane helix</keyword>
<accession>A0ABS1W670</accession>
<reference evidence="2 3" key="1">
    <citation type="submission" date="2021-01" db="EMBL/GenBank/DDBJ databases">
        <title>Actinoplanes sp. nov. LDG1-01 isolated from lichen.</title>
        <authorList>
            <person name="Saeng-In P."/>
            <person name="Phongsopitanun W."/>
            <person name="Kanchanasin P."/>
            <person name="Yuki M."/>
            <person name="Kudo T."/>
            <person name="Ohkuma M."/>
            <person name="Tanasupawat S."/>
        </authorList>
    </citation>
    <scope>NUCLEOTIDE SEQUENCE [LARGE SCALE GENOMIC DNA]</scope>
    <source>
        <strain evidence="2 3">LDG1-01</strain>
    </source>
</reference>
<evidence type="ECO:0000313" key="3">
    <source>
        <dbReference type="Proteomes" id="UP000598996"/>
    </source>
</evidence>
<sequence length="116" mass="12601">MSRTDPDLIAVRELPPGLAEPSDEAVARVWHKIAARPAPRRSSRRLWVPITAAAAVLALVGAGIFFLRPRTVSQPAFTTDRETVTRVIGDLRDRAVTAEPVSVGPGQVIYQTIHVV</sequence>
<name>A0ABS1W670_9ACTN</name>
<proteinExistence type="predicted"/>
<dbReference type="Proteomes" id="UP000598996">
    <property type="component" value="Unassembled WGS sequence"/>
</dbReference>
<organism evidence="2 3">
    <name type="scientific">Paractinoplanes lichenicola</name>
    <dbReference type="NCBI Taxonomy" id="2802976"/>
    <lineage>
        <taxon>Bacteria</taxon>
        <taxon>Bacillati</taxon>
        <taxon>Actinomycetota</taxon>
        <taxon>Actinomycetes</taxon>
        <taxon>Micromonosporales</taxon>
        <taxon>Micromonosporaceae</taxon>
        <taxon>Paractinoplanes</taxon>
    </lineage>
</organism>
<comment type="caution">
    <text evidence="2">The sequence shown here is derived from an EMBL/GenBank/DDBJ whole genome shotgun (WGS) entry which is preliminary data.</text>
</comment>
<feature type="transmembrane region" description="Helical" evidence="1">
    <location>
        <begin position="46"/>
        <end position="67"/>
    </location>
</feature>
<protein>
    <submittedName>
        <fullName evidence="2">Uncharacterized protein</fullName>
    </submittedName>
</protein>
<keyword evidence="1" id="KW-0472">Membrane</keyword>
<keyword evidence="1" id="KW-0812">Transmembrane</keyword>
<gene>
    <name evidence="2" type="ORF">JKJ07_49000</name>
</gene>
<dbReference type="EMBL" id="JAENHO010000028">
    <property type="protein sequence ID" value="MBL7262235.1"/>
    <property type="molecule type" value="Genomic_DNA"/>
</dbReference>
<evidence type="ECO:0000256" key="1">
    <source>
        <dbReference type="SAM" id="Phobius"/>
    </source>
</evidence>
<evidence type="ECO:0000313" key="2">
    <source>
        <dbReference type="EMBL" id="MBL7262235.1"/>
    </source>
</evidence>
<dbReference type="RefSeq" id="WP_203078777.1">
    <property type="nucleotide sequence ID" value="NZ_JAENHO010000028.1"/>
</dbReference>